<dbReference type="Pfam" id="PF00083">
    <property type="entry name" value="Sugar_tr"/>
    <property type="match status" value="1"/>
</dbReference>
<evidence type="ECO:0000256" key="4">
    <source>
        <dbReference type="ARBA" id="ARBA00022692"/>
    </source>
</evidence>
<protein>
    <recommendedName>
        <fullName evidence="8">Major facilitator superfamily (MFS) profile domain-containing protein</fullName>
    </recommendedName>
</protein>
<evidence type="ECO:0000256" key="1">
    <source>
        <dbReference type="ARBA" id="ARBA00004141"/>
    </source>
</evidence>
<dbReference type="SUPFAM" id="SSF103473">
    <property type="entry name" value="MFS general substrate transporter"/>
    <property type="match status" value="1"/>
</dbReference>
<comment type="similarity">
    <text evidence="2">Belongs to the major facilitator superfamily. Sugar transporter (TC 2.A.1.1) family.</text>
</comment>
<dbReference type="GO" id="GO:0005351">
    <property type="term" value="F:carbohydrate:proton symporter activity"/>
    <property type="evidence" value="ECO:0007669"/>
    <property type="project" value="TreeGrafter"/>
</dbReference>
<evidence type="ECO:0000313" key="9">
    <source>
        <dbReference type="EMBL" id="RSH95588.1"/>
    </source>
</evidence>
<accession>A0A427YWS3</accession>
<dbReference type="InterPro" id="IPR036259">
    <property type="entry name" value="MFS_trans_sf"/>
</dbReference>
<dbReference type="PROSITE" id="PS50850">
    <property type="entry name" value="MFS"/>
    <property type="match status" value="1"/>
</dbReference>
<dbReference type="Gene3D" id="1.20.1250.20">
    <property type="entry name" value="MFS general substrate transporter like domains"/>
    <property type="match status" value="1"/>
</dbReference>
<evidence type="ECO:0000256" key="6">
    <source>
        <dbReference type="ARBA" id="ARBA00023136"/>
    </source>
</evidence>
<keyword evidence="10" id="KW-1185">Reference proteome</keyword>
<evidence type="ECO:0000259" key="8">
    <source>
        <dbReference type="PROSITE" id="PS50850"/>
    </source>
</evidence>
<dbReference type="EMBL" id="RSCD01000001">
    <property type="protein sequence ID" value="RSH95588.1"/>
    <property type="molecule type" value="Genomic_DNA"/>
</dbReference>
<name>A0A427YWS3_9TREE</name>
<evidence type="ECO:0000256" key="2">
    <source>
        <dbReference type="ARBA" id="ARBA00010992"/>
    </source>
</evidence>
<dbReference type="Proteomes" id="UP000279259">
    <property type="component" value="Unassembled WGS sequence"/>
</dbReference>
<feature type="transmembrane region" description="Helical" evidence="7">
    <location>
        <begin position="324"/>
        <end position="347"/>
    </location>
</feature>
<keyword evidence="3" id="KW-0813">Transport</keyword>
<dbReference type="OrthoDB" id="6133115at2759"/>
<comment type="caution">
    <text evidence="9">The sequence shown here is derived from an EMBL/GenBank/DDBJ whole genome shotgun (WGS) entry which is preliminary data.</text>
</comment>
<evidence type="ECO:0000313" key="10">
    <source>
        <dbReference type="Proteomes" id="UP000279259"/>
    </source>
</evidence>
<feature type="transmembrane region" description="Helical" evidence="7">
    <location>
        <begin position="263"/>
        <end position="283"/>
    </location>
</feature>
<evidence type="ECO:0000256" key="5">
    <source>
        <dbReference type="ARBA" id="ARBA00022989"/>
    </source>
</evidence>
<organism evidence="9 10">
    <name type="scientific">Saitozyma podzolica</name>
    <dbReference type="NCBI Taxonomy" id="1890683"/>
    <lineage>
        <taxon>Eukaryota</taxon>
        <taxon>Fungi</taxon>
        <taxon>Dikarya</taxon>
        <taxon>Basidiomycota</taxon>
        <taxon>Agaricomycotina</taxon>
        <taxon>Tremellomycetes</taxon>
        <taxon>Tremellales</taxon>
        <taxon>Trimorphomycetaceae</taxon>
        <taxon>Saitozyma</taxon>
    </lineage>
</organism>
<feature type="transmembrane region" description="Helical" evidence="7">
    <location>
        <begin position="295"/>
        <end position="318"/>
    </location>
</feature>
<dbReference type="PANTHER" id="PTHR48022:SF79">
    <property type="entry name" value="LACTOSE PERMEASE, PUTATIVE (AFU_ORTHOLOGUE AFUA_6G01860)-RELATED"/>
    <property type="match status" value="1"/>
</dbReference>
<gene>
    <name evidence="9" type="ORF">EHS25_000680</name>
</gene>
<dbReference type="AlphaFoldDB" id="A0A427YWS3"/>
<dbReference type="FunFam" id="1.20.1250.20:FF:000134">
    <property type="entry name" value="MFS sugar transporter protein"/>
    <property type="match status" value="1"/>
</dbReference>
<sequence>MPEAAWSPHPPGTAVGICRRDLPSRDAVGFASFWVVCKAPRAAGNDPKGPASSVNPNVFKGRLRDWLSEFSYPHPSSSSRRSYSAIMFGNIEEKEAQHHTEGGMGAVGNQLEYSDGIDNVSKDLPEEGALAVRRMTPTEKAEALAMAQVVDSGVSYRSLRGMTLLAIMFSCLICGTDVAIDANAMSAINTMEPFLNFFGLKEAEKSTGIVFGIYTIGGVSAFLLNTTLPDFLGRRRAMAICNTVVLVGIILTSQARSMSVFMLGRYFMGLGAVSASAAARSYIAELAPVSQRGLFLGSYNAFQTVGSIFITGIAIPMGKVSNQWSWRGLLLMGLLGPFVNVICSFFIPESPRWLYARGRKEEAVSIIAKYHSALGTSDSPLVQLEVQEIAEEIEVQGGAQRWWDLRSLFSTRANRYRMGMAAMVGIYGQTLGPATYYFALLLLNAGITDTNMQRILNFVYTVITCLAAGAGAASTDRLGRRPMLIFGTASSALGLFVIGGLLSRQTEKSFADAGIALVYVYGLLISFTWQPLNNLYPAEIMTFDIRARGLAFQALCTQSSGLISTFGVPAALVALNYKLYFIYGAWNFVGLLLIWAFLPETKGIPLEQMQDIFEAEKPKRIAAGLIKAQNEKRKGEIAARREAA</sequence>
<evidence type="ECO:0000256" key="7">
    <source>
        <dbReference type="SAM" id="Phobius"/>
    </source>
</evidence>
<dbReference type="InterPro" id="IPR020846">
    <property type="entry name" value="MFS_dom"/>
</dbReference>
<dbReference type="InterPro" id="IPR050360">
    <property type="entry name" value="MFS_Sugar_Transporters"/>
</dbReference>
<keyword evidence="4 7" id="KW-0812">Transmembrane</keyword>
<feature type="transmembrane region" description="Helical" evidence="7">
    <location>
        <begin position="550"/>
        <end position="574"/>
    </location>
</feature>
<comment type="subcellular location">
    <subcellularLocation>
        <location evidence="1">Membrane</location>
        <topology evidence="1">Multi-pass membrane protein</topology>
    </subcellularLocation>
</comment>
<dbReference type="GO" id="GO:0016020">
    <property type="term" value="C:membrane"/>
    <property type="evidence" value="ECO:0007669"/>
    <property type="project" value="UniProtKB-SubCell"/>
</dbReference>
<feature type="transmembrane region" description="Helical" evidence="7">
    <location>
        <begin position="208"/>
        <end position="225"/>
    </location>
</feature>
<evidence type="ECO:0000256" key="3">
    <source>
        <dbReference type="ARBA" id="ARBA00022448"/>
    </source>
</evidence>
<feature type="transmembrane region" description="Helical" evidence="7">
    <location>
        <begin position="484"/>
        <end position="503"/>
    </location>
</feature>
<dbReference type="InterPro" id="IPR005828">
    <property type="entry name" value="MFS_sugar_transport-like"/>
</dbReference>
<keyword evidence="5 7" id="KW-1133">Transmembrane helix</keyword>
<proteinExistence type="inferred from homology"/>
<feature type="transmembrane region" description="Helical" evidence="7">
    <location>
        <begin position="580"/>
        <end position="598"/>
    </location>
</feature>
<dbReference type="PANTHER" id="PTHR48022">
    <property type="entry name" value="PLASTIDIC GLUCOSE TRANSPORTER 4"/>
    <property type="match status" value="1"/>
</dbReference>
<feature type="transmembrane region" description="Helical" evidence="7">
    <location>
        <begin position="420"/>
        <end position="443"/>
    </location>
</feature>
<feature type="domain" description="Major facilitator superfamily (MFS) profile" evidence="8">
    <location>
        <begin position="163"/>
        <end position="602"/>
    </location>
</feature>
<keyword evidence="6 7" id="KW-0472">Membrane</keyword>
<reference evidence="9 10" key="1">
    <citation type="submission" date="2018-11" db="EMBL/GenBank/DDBJ databases">
        <title>Genome sequence of Saitozyma podzolica DSM 27192.</title>
        <authorList>
            <person name="Aliyu H."/>
            <person name="Gorte O."/>
            <person name="Ochsenreither K."/>
        </authorList>
    </citation>
    <scope>NUCLEOTIDE SEQUENCE [LARGE SCALE GENOMIC DNA]</scope>
    <source>
        <strain evidence="9 10">DSM 27192</strain>
    </source>
</reference>
<feature type="transmembrane region" description="Helical" evidence="7">
    <location>
        <begin position="455"/>
        <end position="472"/>
    </location>
</feature>
<feature type="transmembrane region" description="Helical" evidence="7">
    <location>
        <begin position="509"/>
        <end position="529"/>
    </location>
</feature>